<proteinExistence type="inferred from homology"/>
<evidence type="ECO:0000313" key="7">
    <source>
        <dbReference type="Proteomes" id="UP000662747"/>
    </source>
</evidence>
<dbReference type="InterPro" id="IPR036390">
    <property type="entry name" value="WH_DNA-bd_sf"/>
</dbReference>
<dbReference type="InterPro" id="IPR058163">
    <property type="entry name" value="LysR-type_TF_proteobact-type"/>
</dbReference>
<protein>
    <submittedName>
        <fullName evidence="6">LysR family transcriptional regulator</fullName>
    </submittedName>
</protein>
<reference evidence="6 7" key="1">
    <citation type="submission" date="2021-02" db="EMBL/GenBank/DDBJ databases">
        <title>De Novo genome assembly of isolated myxobacteria.</title>
        <authorList>
            <person name="Stevens D.C."/>
        </authorList>
    </citation>
    <scope>NUCLEOTIDE SEQUENCE [LARGE SCALE GENOMIC DNA]</scope>
    <source>
        <strain evidence="7">SCPEA02</strain>
    </source>
</reference>
<dbReference type="RefSeq" id="WP_206722636.1">
    <property type="nucleotide sequence ID" value="NZ_CP071090.1"/>
</dbReference>
<keyword evidence="7" id="KW-1185">Reference proteome</keyword>
<name>A0ABX7NQC5_9BACT</name>
<evidence type="ECO:0000313" key="6">
    <source>
        <dbReference type="EMBL" id="QSQ21057.1"/>
    </source>
</evidence>
<feature type="domain" description="HTH lysR-type" evidence="5">
    <location>
        <begin position="1"/>
        <end position="58"/>
    </location>
</feature>
<dbReference type="SUPFAM" id="SSF53850">
    <property type="entry name" value="Periplasmic binding protein-like II"/>
    <property type="match status" value="1"/>
</dbReference>
<dbReference type="PANTHER" id="PTHR30537:SF68">
    <property type="entry name" value="TRANSCRIPTIONAL REGULATOR-RELATED"/>
    <property type="match status" value="1"/>
</dbReference>
<dbReference type="Pfam" id="PF00126">
    <property type="entry name" value="HTH_1"/>
    <property type="match status" value="1"/>
</dbReference>
<evidence type="ECO:0000256" key="2">
    <source>
        <dbReference type="ARBA" id="ARBA00023015"/>
    </source>
</evidence>
<evidence type="ECO:0000259" key="5">
    <source>
        <dbReference type="PROSITE" id="PS50931"/>
    </source>
</evidence>
<dbReference type="Proteomes" id="UP000662747">
    <property type="component" value="Chromosome"/>
</dbReference>
<dbReference type="Gene3D" id="1.10.10.10">
    <property type="entry name" value="Winged helix-like DNA-binding domain superfamily/Winged helix DNA-binding domain"/>
    <property type="match status" value="1"/>
</dbReference>
<dbReference type="InterPro" id="IPR000847">
    <property type="entry name" value="LysR_HTH_N"/>
</dbReference>
<dbReference type="InterPro" id="IPR036388">
    <property type="entry name" value="WH-like_DNA-bd_sf"/>
</dbReference>
<accession>A0ABX7NQC5</accession>
<dbReference type="Pfam" id="PF03466">
    <property type="entry name" value="LysR_substrate"/>
    <property type="match status" value="1"/>
</dbReference>
<comment type="similarity">
    <text evidence="1">Belongs to the LysR transcriptional regulatory family.</text>
</comment>
<organism evidence="6 7">
    <name type="scientific">Pyxidicoccus parkwayensis</name>
    <dbReference type="NCBI Taxonomy" id="2813578"/>
    <lineage>
        <taxon>Bacteria</taxon>
        <taxon>Pseudomonadati</taxon>
        <taxon>Myxococcota</taxon>
        <taxon>Myxococcia</taxon>
        <taxon>Myxococcales</taxon>
        <taxon>Cystobacterineae</taxon>
        <taxon>Myxococcaceae</taxon>
        <taxon>Pyxidicoccus</taxon>
    </lineage>
</organism>
<evidence type="ECO:0000256" key="3">
    <source>
        <dbReference type="ARBA" id="ARBA00023125"/>
    </source>
</evidence>
<dbReference type="CDD" id="cd08422">
    <property type="entry name" value="PBP2_CrgA_like"/>
    <property type="match status" value="1"/>
</dbReference>
<dbReference type="Gene3D" id="3.40.190.290">
    <property type="match status" value="1"/>
</dbReference>
<dbReference type="SUPFAM" id="SSF46785">
    <property type="entry name" value="Winged helix' DNA-binding domain"/>
    <property type="match status" value="1"/>
</dbReference>
<keyword evidence="2" id="KW-0805">Transcription regulation</keyword>
<evidence type="ECO:0000256" key="4">
    <source>
        <dbReference type="ARBA" id="ARBA00023163"/>
    </source>
</evidence>
<dbReference type="InterPro" id="IPR005119">
    <property type="entry name" value="LysR_subst-bd"/>
</dbReference>
<keyword evidence="4" id="KW-0804">Transcription</keyword>
<dbReference type="PROSITE" id="PS50931">
    <property type="entry name" value="HTH_LYSR"/>
    <property type="match status" value="1"/>
</dbReference>
<dbReference type="EMBL" id="CP071090">
    <property type="protein sequence ID" value="QSQ21057.1"/>
    <property type="molecule type" value="Genomic_DNA"/>
</dbReference>
<gene>
    <name evidence="6" type="ORF">JY651_38565</name>
</gene>
<keyword evidence="3" id="KW-0238">DNA-binding</keyword>
<sequence length="304" mass="32525">MDLNRVTTFLRVVEAGSFTAAATRLQLPTSSVSRSVAKLEEDLGIVLLERTTRKIALTDAGRAYYERAREAVAGLDEATLLAGEAAREPSGVVRVAAPPELGGKLAVLLGEFVRQHPRIHVDVITTARGAELVGGQVDIAIVAGPLQDSDLIVKKLGVSVHRLYASAAYLERRGIPRTVADLARHEAVLYRGNAGHTTWELTGPRGTESIKVQGPLSGDSVQFVFEAVAGGHGIGLLPEQLLSCISASSTPMQSVLPKYTATGALQSLVHASRHLPKRVALLRDFLAQHLVSCERAFDRLLRPA</sequence>
<dbReference type="PANTHER" id="PTHR30537">
    <property type="entry name" value="HTH-TYPE TRANSCRIPTIONAL REGULATOR"/>
    <property type="match status" value="1"/>
</dbReference>
<evidence type="ECO:0000256" key="1">
    <source>
        <dbReference type="ARBA" id="ARBA00009437"/>
    </source>
</evidence>